<sequence>MRELRTLTQHLQRLQAYVPALVAKGVVLGPNEINLDTSRKGRPSIYVTAPLQDHRNHALYRALLELGFTKREQFDRGAYTLLLLTLGPVRLSFAAGLPLPEVQASASVEMATA</sequence>
<dbReference type="EMBL" id="JAXOJX010000013">
    <property type="protein sequence ID" value="MDZ5456979.1"/>
    <property type="molecule type" value="Genomic_DNA"/>
</dbReference>
<accession>A0ABU5ID06</accession>
<evidence type="ECO:0000313" key="2">
    <source>
        <dbReference type="Proteomes" id="UP001293718"/>
    </source>
</evidence>
<name>A0ABU5ID06_9BURK</name>
<comment type="caution">
    <text evidence="1">The sequence shown here is derived from an EMBL/GenBank/DDBJ whole genome shotgun (WGS) entry which is preliminary data.</text>
</comment>
<gene>
    <name evidence="1" type="ORF">SM757_10405</name>
</gene>
<reference evidence="1 2" key="1">
    <citation type="submission" date="2023-11" db="EMBL/GenBank/DDBJ databases">
        <title>Draft genome of Azohydromonas lata strain H1 (DSM1123), a polyhydroxyalkanoate producer.</title>
        <authorList>
            <person name="Traversa D."/>
            <person name="D'Addabbo P."/>
            <person name="Pazzani C."/>
            <person name="Manzari C."/>
            <person name="Chiara M."/>
            <person name="Scrascia M."/>
        </authorList>
    </citation>
    <scope>NUCLEOTIDE SEQUENCE [LARGE SCALE GENOMIC DNA]</scope>
    <source>
        <strain evidence="1 2">H1</strain>
    </source>
</reference>
<dbReference type="Proteomes" id="UP001293718">
    <property type="component" value="Unassembled WGS sequence"/>
</dbReference>
<evidence type="ECO:0000313" key="1">
    <source>
        <dbReference type="EMBL" id="MDZ5456979.1"/>
    </source>
</evidence>
<organism evidence="1 2">
    <name type="scientific">Azohydromonas lata</name>
    <dbReference type="NCBI Taxonomy" id="45677"/>
    <lineage>
        <taxon>Bacteria</taxon>
        <taxon>Pseudomonadati</taxon>
        <taxon>Pseudomonadota</taxon>
        <taxon>Betaproteobacteria</taxon>
        <taxon>Burkholderiales</taxon>
        <taxon>Sphaerotilaceae</taxon>
        <taxon>Azohydromonas</taxon>
    </lineage>
</organism>
<keyword evidence="2" id="KW-1185">Reference proteome</keyword>
<protein>
    <submittedName>
        <fullName evidence="1">Uncharacterized protein</fullName>
    </submittedName>
</protein>
<dbReference type="RefSeq" id="WP_322465408.1">
    <property type="nucleotide sequence ID" value="NZ_JAXOJX010000013.1"/>
</dbReference>
<proteinExistence type="predicted"/>